<dbReference type="RefSeq" id="WP_090472172.1">
    <property type="nucleotide sequence ID" value="NZ_FOWF01000041.1"/>
</dbReference>
<dbReference type="InterPro" id="IPR001638">
    <property type="entry name" value="Solute-binding_3/MltF_N"/>
</dbReference>
<name>A0A1I7ID25_9FIRM</name>
<dbReference type="PANTHER" id="PTHR35936">
    <property type="entry name" value="MEMBRANE-BOUND LYTIC MUREIN TRANSGLYCOSYLASE F"/>
    <property type="match status" value="1"/>
</dbReference>
<dbReference type="SUPFAM" id="SSF53850">
    <property type="entry name" value="Periplasmic binding protein-like II"/>
    <property type="match status" value="1"/>
</dbReference>
<dbReference type="Gene3D" id="3.40.190.10">
    <property type="entry name" value="Periplasmic binding protein-like II"/>
    <property type="match status" value="2"/>
</dbReference>
<dbReference type="STRING" id="155865.SAMN05216515_1414"/>
<feature type="domain" description="Solute-binding protein family 3/N-terminal" evidence="3">
    <location>
        <begin position="42"/>
        <end position="266"/>
    </location>
</feature>
<evidence type="ECO:0000256" key="2">
    <source>
        <dbReference type="SAM" id="SignalP"/>
    </source>
</evidence>
<dbReference type="Proteomes" id="UP000198817">
    <property type="component" value="Unassembled WGS sequence"/>
</dbReference>
<evidence type="ECO:0000313" key="5">
    <source>
        <dbReference type="EMBL" id="SFU70750.1"/>
    </source>
</evidence>
<sequence length="269" mass="28917">MKKSLMKVLTVGLCLTIAVAFTACGSKKSADKSGAKKDSGKTYTVAMEPTFPPFNTTNKDGDLDGFDVDMLKAIAKDQGFKVEFKNMAFASLVPALKAGSADIVASGMSITDDRKKSVDFSDPYYESGLIVMVKKSNNTVKGESSLTKDMKVASQTGTTGADEATKLEKAGKIKKAVILDGFDTCVQQLKNEDVAAVIIDKPVGENYMAKQKGQFKAVGKTMSAENFGIAVKKGNKELLKQLNDGLKDIVKSGEFKKICDKWNVASIYQ</sequence>
<dbReference type="OrthoDB" id="9774451at2"/>
<gene>
    <name evidence="5" type="ORF">SAMN05216508_1406</name>
</gene>
<keyword evidence="6" id="KW-1185">Reference proteome</keyword>
<dbReference type="SMART" id="SM00062">
    <property type="entry name" value="PBPb"/>
    <property type="match status" value="1"/>
</dbReference>
<feature type="chain" id="PRO_5039499491" evidence="2">
    <location>
        <begin position="23"/>
        <end position="269"/>
    </location>
</feature>
<dbReference type="Pfam" id="PF00497">
    <property type="entry name" value="SBP_bac_3"/>
    <property type="match status" value="1"/>
</dbReference>
<evidence type="ECO:0000259" key="4">
    <source>
        <dbReference type="SMART" id="SM00079"/>
    </source>
</evidence>
<evidence type="ECO:0000256" key="1">
    <source>
        <dbReference type="ARBA" id="ARBA00022729"/>
    </source>
</evidence>
<evidence type="ECO:0000259" key="3">
    <source>
        <dbReference type="SMART" id="SM00062"/>
    </source>
</evidence>
<keyword evidence="1 2" id="KW-0732">Signal</keyword>
<organism evidence="5 6">
    <name type="scientific">Eubacterium pyruvativorans</name>
    <dbReference type="NCBI Taxonomy" id="155865"/>
    <lineage>
        <taxon>Bacteria</taxon>
        <taxon>Bacillati</taxon>
        <taxon>Bacillota</taxon>
        <taxon>Clostridia</taxon>
        <taxon>Eubacteriales</taxon>
        <taxon>Eubacteriaceae</taxon>
        <taxon>Eubacterium</taxon>
    </lineage>
</organism>
<proteinExistence type="predicted"/>
<dbReference type="GO" id="GO:0016020">
    <property type="term" value="C:membrane"/>
    <property type="evidence" value="ECO:0007669"/>
    <property type="project" value="InterPro"/>
</dbReference>
<accession>A0A1I7ID25</accession>
<dbReference type="CDD" id="cd13624">
    <property type="entry name" value="PBP2_Arg_Lys_His"/>
    <property type="match status" value="1"/>
</dbReference>
<dbReference type="PROSITE" id="PS51257">
    <property type="entry name" value="PROKAR_LIPOPROTEIN"/>
    <property type="match status" value="1"/>
</dbReference>
<evidence type="ECO:0000313" key="6">
    <source>
        <dbReference type="Proteomes" id="UP000198817"/>
    </source>
</evidence>
<dbReference type="GO" id="GO:0015276">
    <property type="term" value="F:ligand-gated monoatomic ion channel activity"/>
    <property type="evidence" value="ECO:0007669"/>
    <property type="project" value="InterPro"/>
</dbReference>
<protein>
    <submittedName>
        <fullName evidence="5">Amino acid ABC transporter substrate-binding protein, PAAT family</fullName>
    </submittedName>
</protein>
<dbReference type="EMBL" id="FPBT01000040">
    <property type="protein sequence ID" value="SFU70750.1"/>
    <property type="molecule type" value="Genomic_DNA"/>
</dbReference>
<feature type="domain" description="Ionotropic glutamate receptor C-terminal" evidence="4">
    <location>
        <begin position="42"/>
        <end position="266"/>
    </location>
</feature>
<feature type="signal peptide" evidence="2">
    <location>
        <begin position="1"/>
        <end position="22"/>
    </location>
</feature>
<dbReference type="SMART" id="SM00079">
    <property type="entry name" value="PBPe"/>
    <property type="match status" value="1"/>
</dbReference>
<reference evidence="5 6" key="1">
    <citation type="submission" date="2016-10" db="EMBL/GenBank/DDBJ databases">
        <authorList>
            <person name="de Groot N.N."/>
        </authorList>
    </citation>
    <scope>NUCLEOTIDE SEQUENCE [LARGE SCALE GENOMIC DNA]</scope>
    <source>
        <strain evidence="5 6">KHGC13</strain>
    </source>
</reference>
<dbReference type="PANTHER" id="PTHR35936:SF17">
    <property type="entry name" value="ARGININE-BINDING EXTRACELLULAR PROTEIN ARTP"/>
    <property type="match status" value="1"/>
</dbReference>
<dbReference type="InterPro" id="IPR001320">
    <property type="entry name" value="Iontro_rcpt_C"/>
</dbReference>
<dbReference type="AlphaFoldDB" id="A0A1I7ID25"/>